<feature type="transmembrane region" description="Helical" evidence="5">
    <location>
        <begin position="138"/>
        <end position="158"/>
    </location>
</feature>
<evidence type="ECO:0000313" key="8">
    <source>
        <dbReference type="Proteomes" id="UP000538666"/>
    </source>
</evidence>
<evidence type="ECO:0000313" key="7">
    <source>
        <dbReference type="EMBL" id="MBB6144880.1"/>
    </source>
</evidence>
<dbReference type="Proteomes" id="UP000538666">
    <property type="component" value="Unassembled WGS sequence"/>
</dbReference>
<dbReference type="OrthoDB" id="9787732at2"/>
<evidence type="ECO:0000256" key="3">
    <source>
        <dbReference type="ARBA" id="ARBA00022989"/>
    </source>
</evidence>
<comment type="caution">
    <text evidence="7">The sequence shown here is derived from an EMBL/GenBank/DDBJ whole genome shotgun (WGS) entry which is preliminary data.</text>
</comment>
<comment type="subcellular location">
    <subcellularLocation>
        <location evidence="1">Membrane</location>
        <topology evidence="1">Multi-pass membrane protein</topology>
    </subcellularLocation>
</comment>
<proteinExistence type="predicted"/>
<dbReference type="Pfam" id="PF06271">
    <property type="entry name" value="RDD"/>
    <property type="match status" value="1"/>
</dbReference>
<feature type="transmembrane region" description="Helical" evidence="5">
    <location>
        <begin position="82"/>
        <end position="101"/>
    </location>
</feature>
<dbReference type="EMBL" id="JACHEK010000005">
    <property type="protein sequence ID" value="MBB6144880.1"/>
    <property type="molecule type" value="Genomic_DNA"/>
</dbReference>
<reference evidence="7 8" key="1">
    <citation type="submission" date="2020-08" db="EMBL/GenBank/DDBJ databases">
        <title>Genomic Encyclopedia of Type Strains, Phase IV (KMG-IV): sequencing the most valuable type-strain genomes for metagenomic binning, comparative biology and taxonomic classification.</title>
        <authorList>
            <person name="Goeker M."/>
        </authorList>
    </citation>
    <scope>NUCLEOTIDE SEQUENCE [LARGE SCALE GENOMIC DNA]</scope>
    <source>
        <strain evidence="7 8">DSM 103733</strain>
    </source>
</reference>
<dbReference type="GO" id="GO:0016020">
    <property type="term" value="C:membrane"/>
    <property type="evidence" value="ECO:0007669"/>
    <property type="project" value="UniProtKB-SubCell"/>
</dbReference>
<dbReference type="PANTHER" id="PTHR38480">
    <property type="entry name" value="SLR0254 PROTEIN"/>
    <property type="match status" value="1"/>
</dbReference>
<name>A0A841JUP3_9BACT</name>
<organism evidence="7 8">
    <name type="scientific">Silvibacterium bohemicum</name>
    <dbReference type="NCBI Taxonomy" id="1577686"/>
    <lineage>
        <taxon>Bacteria</taxon>
        <taxon>Pseudomonadati</taxon>
        <taxon>Acidobacteriota</taxon>
        <taxon>Terriglobia</taxon>
        <taxon>Terriglobales</taxon>
        <taxon>Acidobacteriaceae</taxon>
        <taxon>Silvibacterium</taxon>
    </lineage>
</organism>
<feature type="transmembrane region" description="Helical" evidence="5">
    <location>
        <begin position="39"/>
        <end position="62"/>
    </location>
</feature>
<evidence type="ECO:0000259" key="6">
    <source>
        <dbReference type="Pfam" id="PF06271"/>
    </source>
</evidence>
<protein>
    <submittedName>
        <fullName evidence="7">Putative RDD family membrane protein YckC</fullName>
    </submittedName>
</protein>
<dbReference type="AlphaFoldDB" id="A0A841JUP3"/>
<keyword evidence="8" id="KW-1185">Reference proteome</keyword>
<dbReference type="PANTHER" id="PTHR38480:SF1">
    <property type="entry name" value="SLR0254 PROTEIN"/>
    <property type="match status" value="1"/>
</dbReference>
<keyword evidence="2 5" id="KW-0812">Transmembrane</keyword>
<feature type="domain" description="RDD" evidence="6">
    <location>
        <begin position="32"/>
        <end position="171"/>
    </location>
</feature>
<evidence type="ECO:0000256" key="1">
    <source>
        <dbReference type="ARBA" id="ARBA00004141"/>
    </source>
</evidence>
<evidence type="ECO:0000256" key="2">
    <source>
        <dbReference type="ARBA" id="ARBA00022692"/>
    </source>
</evidence>
<gene>
    <name evidence="7" type="ORF">HNQ77_002836</name>
</gene>
<dbReference type="InterPro" id="IPR010432">
    <property type="entry name" value="RDD"/>
</dbReference>
<sequence length="290" mass="32224">MTEFAQHHAASPLSQDQLTIDTPEQVALRFPVAGVGSRFLAIFADTVVQITAYAALILVFVLITASAPKSIAGDFTRSGEKWLIALVILIHFLMYWGYFALFEAFKNGQTPGKMLFKLRVIQDSGRQITFFEAMTRNLIRVIDMIPSFYLVGVISMLCNRQHKRLGDLAAGTLVVHERQSVEMGWSGNSARTFTAASFAPSPVEALLQSQLAPEITLPADAVARLSVEDLSVIERFFSRVLDMDLETRANLAARLTHQMAAKMGIEMPDDWKPERILEAIVHQMRAQGGR</sequence>
<evidence type="ECO:0000256" key="5">
    <source>
        <dbReference type="SAM" id="Phobius"/>
    </source>
</evidence>
<dbReference type="RefSeq" id="WP_050059567.1">
    <property type="nucleotide sequence ID" value="NZ_JACHEK010000005.1"/>
</dbReference>
<keyword evidence="3 5" id="KW-1133">Transmembrane helix</keyword>
<evidence type="ECO:0000256" key="4">
    <source>
        <dbReference type="ARBA" id="ARBA00023136"/>
    </source>
</evidence>
<accession>A0A841JUP3</accession>
<keyword evidence="4 5" id="KW-0472">Membrane</keyword>